<feature type="transmembrane region" description="Helical" evidence="1">
    <location>
        <begin position="102"/>
        <end position="120"/>
    </location>
</feature>
<evidence type="ECO:0000256" key="1">
    <source>
        <dbReference type="SAM" id="Phobius"/>
    </source>
</evidence>
<accession>A0A8T8KA48</accession>
<dbReference type="KEGG" id="meme:HYG87_07970"/>
<evidence type="ECO:0000313" key="3">
    <source>
        <dbReference type="Proteomes" id="UP000681041"/>
    </source>
</evidence>
<keyword evidence="1" id="KW-0812">Transmembrane</keyword>
<proteinExistence type="predicted"/>
<name>A0A8T8KA48_9EURY</name>
<dbReference type="AlphaFoldDB" id="A0A8T8KA48"/>
<dbReference type="RefSeq" id="WP_211532656.1">
    <property type="nucleotide sequence ID" value="NZ_CP058560.1"/>
</dbReference>
<evidence type="ECO:0000313" key="2">
    <source>
        <dbReference type="EMBL" id="QUH23700.1"/>
    </source>
</evidence>
<feature type="transmembrane region" description="Helical" evidence="1">
    <location>
        <begin position="12"/>
        <end position="42"/>
    </location>
</feature>
<keyword evidence="1" id="KW-0472">Membrane</keyword>
<dbReference type="OrthoDB" id="76535at2157"/>
<keyword evidence="1" id="KW-1133">Transmembrane helix</keyword>
<organism evidence="2 3">
    <name type="scientific">Methanobacterium alkalithermotolerans</name>
    <dbReference type="NCBI Taxonomy" id="2731220"/>
    <lineage>
        <taxon>Archaea</taxon>
        <taxon>Methanobacteriati</taxon>
        <taxon>Methanobacteriota</taxon>
        <taxon>Methanomada group</taxon>
        <taxon>Methanobacteria</taxon>
        <taxon>Methanobacteriales</taxon>
        <taxon>Methanobacteriaceae</taxon>
        <taxon>Methanobacterium</taxon>
    </lineage>
</organism>
<feature type="transmembrane region" description="Helical" evidence="1">
    <location>
        <begin position="129"/>
        <end position="146"/>
    </location>
</feature>
<keyword evidence="3" id="KW-1185">Reference proteome</keyword>
<dbReference type="GeneID" id="64820693"/>
<dbReference type="Proteomes" id="UP000681041">
    <property type="component" value="Chromosome"/>
</dbReference>
<protein>
    <submittedName>
        <fullName evidence="2">Uncharacterized protein</fullName>
    </submittedName>
</protein>
<gene>
    <name evidence="2" type="ORF">HYG87_07970</name>
</gene>
<feature type="transmembrane region" description="Helical" evidence="1">
    <location>
        <begin position="158"/>
        <end position="183"/>
    </location>
</feature>
<sequence length="213" mass="23786">MSKAFDVAMAGVISGIVAFTTSQIGVGGTIIGAVLGSMLYQIMSHYVKEPLEKVDTQKIETRIVYAIPLILILAIEIIYVLAPLYWKPQEILYFLQGATNWNLFRSIGTGLIVMGIYPIIQPENIQKKYGYVVLSMGIVILLRGFLDAASPLVELYSGFFIEFAIPLSIILILALSYVILSLFKESINIRNKDVSKKMEQKLENEEISTQEED</sequence>
<feature type="transmembrane region" description="Helical" evidence="1">
    <location>
        <begin position="63"/>
        <end position="82"/>
    </location>
</feature>
<reference evidence="2" key="1">
    <citation type="submission" date="2020-07" db="EMBL/GenBank/DDBJ databases">
        <title>Methanobacterium. sp. MethCan genome.</title>
        <authorList>
            <person name="Postec A."/>
            <person name="Quemeneur M."/>
        </authorList>
    </citation>
    <scope>NUCLEOTIDE SEQUENCE</scope>
    <source>
        <strain evidence="2">MethCAN</strain>
    </source>
</reference>
<dbReference type="EMBL" id="CP058560">
    <property type="protein sequence ID" value="QUH23700.1"/>
    <property type="molecule type" value="Genomic_DNA"/>
</dbReference>